<dbReference type="RefSeq" id="WP_329492693.1">
    <property type="nucleotide sequence ID" value="NZ_CP108460.1"/>
</dbReference>
<keyword evidence="2" id="KW-0472">Membrane</keyword>
<dbReference type="EMBL" id="CP108482">
    <property type="protein sequence ID" value="WUS54077.1"/>
    <property type="molecule type" value="Genomic_DNA"/>
</dbReference>
<sequence length="294" mass="30386">MKDDLEDELAAAMLDRAQQFPPPTYEADALVAAVGRRRRRLAAGAAAALAVVVMSAGFAGQLRHDRGSPAVPAPAHPMPASSPSSTSPPPAAPAPPADPSRTTRALYLAALRYQDPATRADVDLTAVATLFTDADTYRRIWGTDSRGVTCGAAVDGVMAAGDIRLYQGAQPLGKVASLAFDGSGTVRSLTCTADTASGHGDDPSVNGFYGGLVTAAKSGDPGARPLLAEQFLSTGLRSAQGATAGTCFTGTPTFWLADDPTSGTLRHGWSMTLSDSRRFPVDLDEHGKIDTACE</sequence>
<evidence type="ECO:0000256" key="1">
    <source>
        <dbReference type="SAM" id="MobiDB-lite"/>
    </source>
</evidence>
<evidence type="ECO:0000256" key="2">
    <source>
        <dbReference type="SAM" id="Phobius"/>
    </source>
</evidence>
<gene>
    <name evidence="3" type="ORF">OG469_00315</name>
    <name evidence="4" type="ORF">OG469_40705</name>
</gene>
<keyword evidence="2" id="KW-1133">Transmembrane helix</keyword>
<protein>
    <submittedName>
        <fullName evidence="3">Uncharacterized protein</fullName>
    </submittedName>
</protein>
<keyword evidence="5" id="KW-1185">Reference proteome</keyword>
<reference evidence="3 5" key="1">
    <citation type="submission" date="2022-10" db="EMBL/GenBank/DDBJ databases">
        <title>The complete genomes of actinobacterial strains from the NBC collection.</title>
        <authorList>
            <person name="Joergensen T.S."/>
            <person name="Alvarez Arevalo M."/>
            <person name="Sterndorff E.B."/>
            <person name="Faurdal D."/>
            <person name="Vuksanovic O."/>
            <person name="Mourched A.-S."/>
            <person name="Charusanti P."/>
            <person name="Shaw S."/>
            <person name="Blin K."/>
            <person name="Weber T."/>
        </authorList>
    </citation>
    <scope>NUCLEOTIDE SEQUENCE [LARGE SCALE GENOMIC DNA]</scope>
    <source>
        <strain evidence="3 5">NBC_01247</strain>
    </source>
</reference>
<evidence type="ECO:0000313" key="3">
    <source>
        <dbReference type="EMBL" id="WUS54077.1"/>
    </source>
</evidence>
<keyword evidence="2" id="KW-0812">Transmembrane</keyword>
<organism evidence="3 5">
    <name type="scientific">Kitasatospora herbaricolor</name>
    <dbReference type="NCBI Taxonomy" id="68217"/>
    <lineage>
        <taxon>Bacteria</taxon>
        <taxon>Bacillati</taxon>
        <taxon>Actinomycetota</taxon>
        <taxon>Actinomycetes</taxon>
        <taxon>Kitasatosporales</taxon>
        <taxon>Streptomycetaceae</taxon>
        <taxon>Kitasatospora</taxon>
    </lineage>
</organism>
<feature type="region of interest" description="Disordered" evidence="1">
    <location>
        <begin position="65"/>
        <end position="100"/>
    </location>
</feature>
<proteinExistence type="predicted"/>
<dbReference type="EMBL" id="CP108482">
    <property type="protein sequence ID" value="WUS61269.1"/>
    <property type="molecule type" value="Genomic_DNA"/>
</dbReference>
<feature type="transmembrane region" description="Helical" evidence="2">
    <location>
        <begin position="41"/>
        <end position="60"/>
    </location>
</feature>
<feature type="compositionally biased region" description="Pro residues" evidence="1">
    <location>
        <begin position="86"/>
        <end position="98"/>
    </location>
</feature>
<name>A0ABZ1VZS4_9ACTN</name>
<evidence type="ECO:0000313" key="4">
    <source>
        <dbReference type="EMBL" id="WUS61269.1"/>
    </source>
</evidence>
<evidence type="ECO:0000313" key="5">
    <source>
        <dbReference type="Proteomes" id="UP001432014"/>
    </source>
</evidence>
<dbReference type="Proteomes" id="UP001432014">
    <property type="component" value="Chromosome"/>
</dbReference>
<accession>A0ABZ1VZS4</accession>